<evidence type="ECO:0000313" key="10">
    <source>
        <dbReference type="EMBL" id="RHW18379.1"/>
    </source>
</evidence>
<keyword evidence="11" id="KW-1185">Reference proteome</keyword>
<keyword evidence="7 9" id="KW-0472">Membrane</keyword>
<evidence type="ECO:0000256" key="7">
    <source>
        <dbReference type="ARBA" id="ARBA00023136"/>
    </source>
</evidence>
<name>A0A396RPP7_9SPHN</name>
<dbReference type="EMBL" id="QWLV01000002">
    <property type="protein sequence ID" value="RHW18379.1"/>
    <property type="molecule type" value="Genomic_DNA"/>
</dbReference>
<dbReference type="InterPro" id="IPR050297">
    <property type="entry name" value="LipidA_mod_glycosyltrf_83"/>
</dbReference>
<keyword evidence="4" id="KW-0808">Transferase</keyword>
<feature type="transmembrane region" description="Helical" evidence="9">
    <location>
        <begin position="393"/>
        <end position="414"/>
    </location>
</feature>
<accession>A0A396RPP7</accession>
<evidence type="ECO:0000313" key="11">
    <source>
        <dbReference type="Proteomes" id="UP000266693"/>
    </source>
</evidence>
<protein>
    <submittedName>
        <fullName evidence="10">Uncharacterized protein</fullName>
    </submittedName>
</protein>
<feature type="region of interest" description="Disordered" evidence="8">
    <location>
        <begin position="1"/>
        <end position="138"/>
    </location>
</feature>
<proteinExistence type="predicted"/>
<keyword evidence="3" id="KW-0328">Glycosyltransferase</keyword>
<evidence type="ECO:0000256" key="9">
    <source>
        <dbReference type="SAM" id="Phobius"/>
    </source>
</evidence>
<evidence type="ECO:0000256" key="1">
    <source>
        <dbReference type="ARBA" id="ARBA00004651"/>
    </source>
</evidence>
<dbReference type="GO" id="GO:0009103">
    <property type="term" value="P:lipopolysaccharide biosynthetic process"/>
    <property type="evidence" value="ECO:0007669"/>
    <property type="project" value="UniProtKB-ARBA"/>
</dbReference>
<organism evidence="10 11">
    <name type="scientific">Sphingomonas gilva</name>
    <dbReference type="NCBI Taxonomy" id="2305907"/>
    <lineage>
        <taxon>Bacteria</taxon>
        <taxon>Pseudomonadati</taxon>
        <taxon>Pseudomonadota</taxon>
        <taxon>Alphaproteobacteria</taxon>
        <taxon>Sphingomonadales</taxon>
        <taxon>Sphingomonadaceae</taxon>
        <taxon>Sphingomonas</taxon>
    </lineage>
</organism>
<keyword evidence="6 9" id="KW-1133">Transmembrane helix</keyword>
<evidence type="ECO:0000256" key="3">
    <source>
        <dbReference type="ARBA" id="ARBA00022676"/>
    </source>
</evidence>
<evidence type="ECO:0000256" key="4">
    <source>
        <dbReference type="ARBA" id="ARBA00022679"/>
    </source>
</evidence>
<comment type="caution">
    <text evidence="10">The sequence shown here is derived from an EMBL/GenBank/DDBJ whole genome shotgun (WGS) entry which is preliminary data.</text>
</comment>
<feature type="transmembrane region" description="Helical" evidence="9">
    <location>
        <begin position="305"/>
        <end position="323"/>
    </location>
</feature>
<feature type="compositionally biased region" description="Basic residues" evidence="8">
    <location>
        <begin position="39"/>
        <end position="67"/>
    </location>
</feature>
<feature type="transmembrane region" description="Helical" evidence="9">
    <location>
        <begin position="204"/>
        <end position="225"/>
    </location>
</feature>
<keyword evidence="2" id="KW-1003">Cell membrane</keyword>
<gene>
    <name evidence="10" type="ORF">D1610_07935</name>
</gene>
<feature type="transmembrane region" description="Helical" evidence="9">
    <location>
        <begin position="459"/>
        <end position="476"/>
    </location>
</feature>
<evidence type="ECO:0000256" key="8">
    <source>
        <dbReference type="SAM" id="MobiDB-lite"/>
    </source>
</evidence>
<dbReference type="PANTHER" id="PTHR33908:SF11">
    <property type="entry name" value="MEMBRANE PROTEIN"/>
    <property type="match status" value="1"/>
</dbReference>
<feature type="transmembrane region" description="Helical" evidence="9">
    <location>
        <begin position="353"/>
        <end position="381"/>
    </location>
</feature>
<comment type="subcellular location">
    <subcellularLocation>
        <location evidence="1">Cell membrane</location>
        <topology evidence="1">Multi-pass membrane protein</topology>
    </subcellularLocation>
</comment>
<evidence type="ECO:0000256" key="5">
    <source>
        <dbReference type="ARBA" id="ARBA00022692"/>
    </source>
</evidence>
<evidence type="ECO:0000256" key="6">
    <source>
        <dbReference type="ARBA" id="ARBA00022989"/>
    </source>
</evidence>
<reference evidence="10 11" key="1">
    <citation type="submission" date="2018-08" db="EMBL/GenBank/DDBJ databases">
        <title>The multiple taxonomic identification of Sphingomonas gilva.</title>
        <authorList>
            <person name="Zhu D."/>
            <person name="Zheng S."/>
        </authorList>
    </citation>
    <scope>NUCLEOTIDE SEQUENCE [LARGE SCALE GENOMIC DNA]</scope>
    <source>
        <strain evidence="10 11">ZDH117</strain>
    </source>
</reference>
<sequence>MGSRPRQFPCPHGRVAGESRSWPVRSLDRPAARAGPCSRRARQGSHLGRRRAARRSRTLALSRRSRRLPPPAGALPIVLRGEHHRRQRGGDAGGSGAAPNRQGLWLCRRAGSGGADQPPSCGRRPWTGGGARIGRRPAGVPRPVARIHRENGRCELLYREPDRTAAGDQAPSHAHPGRFAIGERLTMTEGNAGTDRTPDPARPWIAALLLFGIGLCLALQLHLVFVQEINWDEYFFLSHVHAFDRGTLARALQSFHVHLFGWLPAVPGGEIAQIEAARLAMLACEAGTMACIYAVGRRFLDREEALAAVLAYIAAGVVMLHGASFRADPIATVLMMLCCALLARSTLRAPALALLAVAGALAMLITVKAIFYAPLIAALAAWRLWRAAQPRALALRLAVTGVAAGAVFAGLYLWHQSLMSADLDGSRALLANAYEKTILEAGLFPRADVLLSVVLNSPVQAALAVTGVGMAGAALVRRSAYERPLMLLALATPLLTLIFYRNAFPYFFAFILPPVAVVAGYATERLGRRWLIPLALAMTIGSVVSHSRGLAKPQDAQAELIAAVHAVFPEPVPYIDRCSMIARFPKTGFFMSSWGVESYRAADREVFRAIARDRAPPLLIANGPALEAAMAGADSADGNRLLPGDAAFLRDNYVHHWGAIWVAGKTLRLVGGKADFEIVIGGRYTVEADAPVTIDGRRYTPKTVVALAPGFHGIAGGVDRAVLRWGDNLHVPTAKPSTEPLFRGF</sequence>
<feature type="transmembrane region" description="Helical" evidence="9">
    <location>
        <begin position="506"/>
        <end position="523"/>
    </location>
</feature>
<dbReference type="OrthoDB" id="7714635at2"/>
<keyword evidence="5 9" id="KW-0812">Transmembrane</keyword>
<dbReference type="Proteomes" id="UP000266693">
    <property type="component" value="Unassembled WGS sequence"/>
</dbReference>
<dbReference type="PANTHER" id="PTHR33908">
    <property type="entry name" value="MANNOSYLTRANSFERASE YKCB-RELATED"/>
    <property type="match status" value="1"/>
</dbReference>
<evidence type="ECO:0000256" key="2">
    <source>
        <dbReference type="ARBA" id="ARBA00022475"/>
    </source>
</evidence>
<dbReference type="GO" id="GO:0016763">
    <property type="term" value="F:pentosyltransferase activity"/>
    <property type="evidence" value="ECO:0007669"/>
    <property type="project" value="TreeGrafter"/>
</dbReference>
<dbReference type="AlphaFoldDB" id="A0A396RPP7"/>
<dbReference type="GO" id="GO:0005886">
    <property type="term" value="C:plasma membrane"/>
    <property type="evidence" value="ECO:0007669"/>
    <property type="project" value="UniProtKB-SubCell"/>
</dbReference>